<dbReference type="Gene3D" id="3.30.420.10">
    <property type="entry name" value="Ribonuclease H-like superfamily/Ribonuclease H"/>
    <property type="match status" value="1"/>
</dbReference>
<name>A0A6L2LCG5_TANCI</name>
<dbReference type="GO" id="GO:0003964">
    <property type="term" value="F:RNA-directed DNA polymerase activity"/>
    <property type="evidence" value="ECO:0007669"/>
    <property type="project" value="UniProtKB-KW"/>
</dbReference>
<dbReference type="InterPro" id="IPR002156">
    <property type="entry name" value="RNaseH_domain"/>
</dbReference>
<feature type="region of interest" description="Disordered" evidence="1">
    <location>
        <begin position="1"/>
        <end position="67"/>
    </location>
</feature>
<dbReference type="PANTHER" id="PTHR48475:SF2">
    <property type="entry name" value="RIBONUCLEASE H"/>
    <property type="match status" value="1"/>
</dbReference>
<protein>
    <submittedName>
        <fullName evidence="3">Reverse transcriptase domain-containing protein</fullName>
    </submittedName>
</protein>
<evidence type="ECO:0000259" key="2">
    <source>
        <dbReference type="Pfam" id="PF13456"/>
    </source>
</evidence>
<dbReference type="InterPro" id="IPR036397">
    <property type="entry name" value="RNaseH_sf"/>
</dbReference>
<dbReference type="PANTHER" id="PTHR48475">
    <property type="entry name" value="RIBONUCLEASE H"/>
    <property type="match status" value="1"/>
</dbReference>
<evidence type="ECO:0000313" key="3">
    <source>
        <dbReference type="EMBL" id="GEU59433.1"/>
    </source>
</evidence>
<dbReference type="Gene3D" id="3.30.70.270">
    <property type="match status" value="1"/>
</dbReference>
<evidence type="ECO:0000256" key="1">
    <source>
        <dbReference type="SAM" id="MobiDB-lite"/>
    </source>
</evidence>
<feature type="domain" description="RNase H type-1" evidence="2">
    <location>
        <begin position="255"/>
        <end position="339"/>
    </location>
</feature>
<dbReference type="InterPro" id="IPR043502">
    <property type="entry name" value="DNA/RNA_pol_sf"/>
</dbReference>
<gene>
    <name evidence="3" type="ORF">Tci_031411</name>
</gene>
<feature type="compositionally biased region" description="Polar residues" evidence="1">
    <location>
        <begin position="10"/>
        <end position="19"/>
    </location>
</feature>
<keyword evidence="3" id="KW-0808">Transferase</keyword>
<dbReference type="SUPFAM" id="SSF56672">
    <property type="entry name" value="DNA/RNA polymerases"/>
    <property type="match status" value="1"/>
</dbReference>
<dbReference type="EMBL" id="BKCJ010004171">
    <property type="protein sequence ID" value="GEU59433.1"/>
    <property type="molecule type" value="Genomic_DNA"/>
</dbReference>
<dbReference type="InterPro" id="IPR043128">
    <property type="entry name" value="Rev_trsase/Diguanyl_cyclase"/>
</dbReference>
<dbReference type="Gene3D" id="1.10.340.70">
    <property type="match status" value="1"/>
</dbReference>
<keyword evidence="3" id="KW-0548">Nucleotidyltransferase</keyword>
<reference evidence="3" key="1">
    <citation type="journal article" date="2019" name="Sci. Rep.">
        <title>Draft genome of Tanacetum cinerariifolium, the natural source of mosquito coil.</title>
        <authorList>
            <person name="Yamashiro T."/>
            <person name="Shiraishi A."/>
            <person name="Satake H."/>
            <person name="Nakayama K."/>
        </authorList>
    </citation>
    <scope>NUCLEOTIDE SEQUENCE</scope>
</reference>
<dbReference type="Pfam" id="PF13456">
    <property type="entry name" value="RVT_3"/>
    <property type="match status" value="1"/>
</dbReference>
<comment type="caution">
    <text evidence="3">The sequence shown here is derived from an EMBL/GenBank/DDBJ whole genome shotgun (WGS) entry which is preliminary data.</text>
</comment>
<dbReference type="GO" id="GO:0003676">
    <property type="term" value="F:nucleic acid binding"/>
    <property type="evidence" value="ECO:0007669"/>
    <property type="project" value="InterPro"/>
</dbReference>
<accession>A0A6L2LCG5</accession>
<keyword evidence="3" id="KW-0695">RNA-directed DNA polymerase</keyword>
<dbReference type="AlphaFoldDB" id="A0A6L2LCG5"/>
<sequence length="472" mass="54090">MGCLIPSGGRNINNPQQYHNTNRMRNSSRSTKRTSTPRTNGRRRNQSSNLPRVSGTDSHDSRKSVRKIKNGTLQFAQRQLRHIFPGKPADMTAVPRSIAEHRLNIREGCQPIRQKRREQAPDRNKAIQEEVELVEAEIIREVHYHDWLSNPVMNAGAPYQRLVDKAFKKQIGENLEVYVDDLVIKSHTEHEILWDIEETFRNLRRINMKLNPKNACSARKREHSWATWTRMSIRGQILADFITKRPDGEDPLMKTPAEEAEYEALIASMRIAEQIGVKNLVAKVDSRLVENQINESYKAKEQSMIQYLGKAKALTDNFKMFLIEKVSQSKNKKADALSKIASTSFVHLTKQVLVEILKNKSIEEQEILAVVKEEGHCWMTPLIEYLTEGTLPADTKKAPAVKIKARQYIMINDILYRKSFLEPWLQCVGPTQAVYVVKEIHEGSCSMHSDPRSVVAKVIRSGYYGPTMHKDA</sequence>
<feature type="compositionally biased region" description="Low complexity" evidence="1">
    <location>
        <begin position="20"/>
        <end position="39"/>
    </location>
</feature>
<organism evidence="3">
    <name type="scientific">Tanacetum cinerariifolium</name>
    <name type="common">Dalmatian daisy</name>
    <name type="synonym">Chrysanthemum cinerariifolium</name>
    <dbReference type="NCBI Taxonomy" id="118510"/>
    <lineage>
        <taxon>Eukaryota</taxon>
        <taxon>Viridiplantae</taxon>
        <taxon>Streptophyta</taxon>
        <taxon>Embryophyta</taxon>
        <taxon>Tracheophyta</taxon>
        <taxon>Spermatophyta</taxon>
        <taxon>Magnoliopsida</taxon>
        <taxon>eudicotyledons</taxon>
        <taxon>Gunneridae</taxon>
        <taxon>Pentapetalae</taxon>
        <taxon>asterids</taxon>
        <taxon>campanulids</taxon>
        <taxon>Asterales</taxon>
        <taxon>Asteraceae</taxon>
        <taxon>Asteroideae</taxon>
        <taxon>Anthemideae</taxon>
        <taxon>Anthemidinae</taxon>
        <taxon>Tanacetum</taxon>
    </lineage>
</organism>
<proteinExistence type="predicted"/>
<dbReference type="GO" id="GO:0004523">
    <property type="term" value="F:RNA-DNA hybrid ribonuclease activity"/>
    <property type="evidence" value="ECO:0007669"/>
    <property type="project" value="InterPro"/>
</dbReference>